<evidence type="ECO:0000313" key="3">
    <source>
        <dbReference type="Proteomes" id="UP000770785"/>
    </source>
</evidence>
<keyword evidence="3" id="KW-1185">Reference proteome</keyword>
<dbReference type="EMBL" id="JAATJH010000002">
    <property type="protein sequence ID" value="NJC26159.1"/>
    <property type="molecule type" value="Genomic_DNA"/>
</dbReference>
<dbReference type="Pfam" id="PF00534">
    <property type="entry name" value="Glycos_transf_1"/>
    <property type="match status" value="1"/>
</dbReference>
<feature type="domain" description="Glycosyl transferase family 1" evidence="1">
    <location>
        <begin position="205"/>
        <end position="285"/>
    </location>
</feature>
<accession>A0ABX0XB52</accession>
<reference evidence="2 3" key="1">
    <citation type="submission" date="2020-03" db="EMBL/GenBank/DDBJ databases">
        <title>Genomic Encyclopedia of Type Strains, Phase IV (KMG-IV): sequencing the most valuable type-strain genomes for metagenomic binning, comparative biology and taxonomic classification.</title>
        <authorList>
            <person name="Goeker M."/>
        </authorList>
    </citation>
    <scope>NUCLEOTIDE SEQUENCE [LARGE SCALE GENOMIC DNA]</scope>
    <source>
        <strain evidence="2 3">DSM 105096</strain>
    </source>
</reference>
<evidence type="ECO:0000259" key="1">
    <source>
        <dbReference type="Pfam" id="PF00534"/>
    </source>
</evidence>
<protein>
    <submittedName>
        <fullName evidence="2">Glycosyltransferase involved in cell wall biosynthesis</fullName>
    </submittedName>
</protein>
<dbReference type="InterPro" id="IPR001296">
    <property type="entry name" value="Glyco_trans_1"/>
</dbReference>
<name>A0ABX0XB52_9BACT</name>
<dbReference type="RefSeq" id="WP_168036915.1">
    <property type="nucleotide sequence ID" value="NZ_JAATJH010000002.1"/>
</dbReference>
<comment type="caution">
    <text evidence="2">The sequence shown here is derived from an EMBL/GenBank/DDBJ whole genome shotgun (WGS) entry which is preliminary data.</text>
</comment>
<dbReference type="SUPFAM" id="SSF53756">
    <property type="entry name" value="UDP-Glycosyltransferase/glycogen phosphorylase"/>
    <property type="match status" value="1"/>
</dbReference>
<organism evidence="2 3">
    <name type="scientific">Neolewinella antarctica</name>
    <dbReference type="NCBI Taxonomy" id="442734"/>
    <lineage>
        <taxon>Bacteria</taxon>
        <taxon>Pseudomonadati</taxon>
        <taxon>Bacteroidota</taxon>
        <taxon>Saprospiria</taxon>
        <taxon>Saprospirales</taxon>
        <taxon>Lewinellaceae</taxon>
        <taxon>Neolewinella</taxon>
    </lineage>
</organism>
<proteinExistence type="predicted"/>
<dbReference type="Gene3D" id="3.40.50.2000">
    <property type="entry name" value="Glycogen Phosphorylase B"/>
    <property type="match status" value="1"/>
</dbReference>
<sequence>MAHLLKLPKKDQKGILLITHKEALVFNKAVKQIRFEKVNELTRKLFPLTELKPFYQTRFDELKKHYYVGQHFGWYHQNYAPLPEIDFFLCTKSTVSFQDESKVFRIPLSSSSFIHKTFRPMDLGLKLWDILSVSNNGATKRLREFVLAIRRLYDRGHRMKVLVVNKMSVNEPGKRFDNELMDLYYELFSDEERNDFVMMRLASDMSFIGMPSETIAQFMNLSKVFALFSEQEGEPRVVAEALICGLPVVTWKHIRAGGSIDHLNEQNSVRFETYEKSDDALLEAVQRCDEFVVDSDGLTKRLREDYTIEILKGYMTDLYAKNGETFDGEIEHGELLANAVNAHLVSVPWAKDRFGTADILDKEQFNIFYEFAMDAVPS</sequence>
<gene>
    <name evidence="2" type="ORF">GGR27_001658</name>
</gene>
<dbReference type="Proteomes" id="UP000770785">
    <property type="component" value="Unassembled WGS sequence"/>
</dbReference>
<evidence type="ECO:0000313" key="2">
    <source>
        <dbReference type="EMBL" id="NJC26159.1"/>
    </source>
</evidence>